<organism evidence="2 3">
    <name type="scientific">Phascolomyces articulosus</name>
    <dbReference type="NCBI Taxonomy" id="60185"/>
    <lineage>
        <taxon>Eukaryota</taxon>
        <taxon>Fungi</taxon>
        <taxon>Fungi incertae sedis</taxon>
        <taxon>Mucoromycota</taxon>
        <taxon>Mucoromycotina</taxon>
        <taxon>Mucoromycetes</taxon>
        <taxon>Mucorales</taxon>
        <taxon>Lichtheimiaceae</taxon>
        <taxon>Phascolomyces</taxon>
    </lineage>
</organism>
<reference evidence="2" key="2">
    <citation type="submission" date="2023-02" db="EMBL/GenBank/DDBJ databases">
        <authorList>
            <consortium name="DOE Joint Genome Institute"/>
            <person name="Mondo S.J."/>
            <person name="Chang Y."/>
            <person name="Wang Y."/>
            <person name="Ahrendt S."/>
            <person name="Andreopoulos W."/>
            <person name="Barry K."/>
            <person name="Beard J."/>
            <person name="Benny G.L."/>
            <person name="Blankenship S."/>
            <person name="Bonito G."/>
            <person name="Cuomo C."/>
            <person name="Desiro A."/>
            <person name="Gervers K.A."/>
            <person name="Hundley H."/>
            <person name="Kuo A."/>
            <person name="LaButti K."/>
            <person name="Lang B.F."/>
            <person name="Lipzen A."/>
            <person name="O'Donnell K."/>
            <person name="Pangilinan J."/>
            <person name="Reynolds N."/>
            <person name="Sandor L."/>
            <person name="Smith M.W."/>
            <person name="Tsang A."/>
            <person name="Grigoriev I.V."/>
            <person name="Stajich J.E."/>
            <person name="Spatafora J.W."/>
        </authorList>
    </citation>
    <scope>NUCLEOTIDE SEQUENCE</scope>
    <source>
        <strain evidence="2">RSA 2281</strain>
    </source>
</reference>
<protein>
    <submittedName>
        <fullName evidence="2">Uncharacterized protein</fullName>
    </submittedName>
</protein>
<accession>A0AAD5PKX2</accession>
<evidence type="ECO:0000256" key="1">
    <source>
        <dbReference type="SAM" id="Phobius"/>
    </source>
</evidence>
<dbReference type="Proteomes" id="UP001209540">
    <property type="component" value="Unassembled WGS sequence"/>
</dbReference>
<evidence type="ECO:0000313" key="2">
    <source>
        <dbReference type="EMBL" id="KAI9278593.1"/>
    </source>
</evidence>
<gene>
    <name evidence="2" type="ORF">BDA99DRAFT_10572</name>
</gene>
<reference evidence="2" key="1">
    <citation type="journal article" date="2022" name="IScience">
        <title>Evolution of zygomycete secretomes and the origins of terrestrial fungal ecologies.</title>
        <authorList>
            <person name="Chang Y."/>
            <person name="Wang Y."/>
            <person name="Mondo S."/>
            <person name="Ahrendt S."/>
            <person name="Andreopoulos W."/>
            <person name="Barry K."/>
            <person name="Beard J."/>
            <person name="Benny G.L."/>
            <person name="Blankenship S."/>
            <person name="Bonito G."/>
            <person name="Cuomo C."/>
            <person name="Desiro A."/>
            <person name="Gervers K.A."/>
            <person name="Hundley H."/>
            <person name="Kuo A."/>
            <person name="LaButti K."/>
            <person name="Lang B.F."/>
            <person name="Lipzen A."/>
            <person name="O'Donnell K."/>
            <person name="Pangilinan J."/>
            <person name="Reynolds N."/>
            <person name="Sandor L."/>
            <person name="Smith M.E."/>
            <person name="Tsang A."/>
            <person name="Grigoriev I.V."/>
            <person name="Stajich J.E."/>
            <person name="Spatafora J.W."/>
        </authorList>
    </citation>
    <scope>NUCLEOTIDE SEQUENCE</scope>
    <source>
        <strain evidence="2">RSA 2281</strain>
    </source>
</reference>
<evidence type="ECO:0000313" key="3">
    <source>
        <dbReference type="Proteomes" id="UP001209540"/>
    </source>
</evidence>
<keyword evidence="1" id="KW-0472">Membrane</keyword>
<proteinExistence type="predicted"/>
<feature type="transmembrane region" description="Helical" evidence="1">
    <location>
        <begin position="32"/>
        <end position="51"/>
    </location>
</feature>
<name>A0AAD5PKX2_9FUNG</name>
<keyword evidence="1" id="KW-1133">Transmembrane helix</keyword>
<keyword evidence="3" id="KW-1185">Reference proteome</keyword>
<dbReference type="AlphaFoldDB" id="A0AAD5PKX2"/>
<comment type="caution">
    <text evidence="2">The sequence shown here is derived from an EMBL/GenBank/DDBJ whole genome shotgun (WGS) entry which is preliminary data.</text>
</comment>
<feature type="transmembrane region" description="Helical" evidence="1">
    <location>
        <begin position="5"/>
        <end position="26"/>
    </location>
</feature>
<keyword evidence="1" id="KW-0812">Transmembrane</keyword>
<dbReference type="EMBL" id="JAIXMP010000001">
    <property type="protein sequence ID" value="KAI9278593.1"/>
    <property type="molecule type" value="Genomic_DNA"/>
</dbReference>
<sequence length="62" mass="7367">MELLFIIFVVSIITIFIPILGVDLDFDYARQFLYRIKLGIFLYSIILLDAYKKNPIRGRVRE</sequence>